<name>A0A365YBQ2_9MICC</name>
<gene>
    <name evidence="2" type="ORF">C1H84_13270</name>
</gene>
<dbReference type="Gene3D" id="3.20.20.140">
    <property type="entry name" value="Metal-dependent hydrolases"/>
    <property type="match status" value="1"/>
</dbReference>
<protein>
    <submittedName>
        <fullName evidence="2">Amidohydrolase</fullName>
    </submittedName>
</protein>
<proteinExistence type="predicted"/>
<dbReference type="Pfam" id="PF07969">
    <property type="entry name" value="Amidohydro_3"/>
    <property type="match status" value="1"/>
</dbReference>
<evidence type="ECO:0000313" key="3">
    <source>
        <dbReference type="Proteomes" id="UP000252167"/>
    </source>
</evidence>
<dbReference type="EMBL" id="POAF01000006">
    <property type="protein sequence ID" value="RBM00092.1"/>
    <property type="molecule type" value="Genomic_DNA"/>
</dbReference>
<dbReference type="InterPro" id="IPR013108">
    <property type="entry name" value="Amidohydro_3"/>
</dbReference>
<dbReference type="Gene3D" id="3.10.310.70">
    <property type="match status" value="1"/>
</dbReference>
<accession>A0A365YBQ2</accession>
<dbReference type="Proteomes" id="UP000252167">
    <property type="component" value="Unassembled WGS sequence"/>
</dbReference>
<dbReference type="Gene3D" id="2.30.40.10">
    <property type="entry name" value="Urease, subunit C, domain 1"/>
    <property type="match status" value="1"/>
</dbReference>
<evidence type="ECO:0000259" key="1">
    <source>
        <dbReference type="Pfam" id="PF07969"/>
    </source>
</evidence>
<organism evidence="2 3">
    <name type="scientific">Glutamicibacter soli</name>
    <dbReference type="NCBI Taxonomy" id="453836"/>
    <lineage>
        <taxon>Bacteria</taxon>
        <taxon>Bacillati</taxon>
        <taxon>Actinomycetota</taxon>
        <taxon>Actinomycetes</taxon>
        <taxon>Micrococcales</taxon>
        <taxon>Micrococcaceae</taxon>
        <taxon>Glutamicibacter</taxon>
    </lineage>
</organism>
<keyword evidence="2" id="KW-0378">Hydrolase</keyword>
<dbReference type="AlphaFoldDB" id="A0A365YBQ2"/>
<feature type="domain" description="Amidohydrolase 3" evidence="1">
    <location>
        <begin position="57"/>
        <end position="543"/>
    </location>
</feature>
<keyword evidence="3" id="KW-1185">Reference proteome</keyword>
<dbReference type="PANTHER" id="PTHR22642">
    <property type="entry name" value="IMIDAZOLONEPROPIONASE"/>
    <property type="match status" value="1"/>
</dbReference>
<dbReference type="GO" id="GO:0016810">
    <property type="term" value="F:hydrolase activity, acting on carbon-nitrogen (but not peptide) bonds"/>
    <property type="evidence" value="ECO:0007669"/>
    <property type="project" value="InterPro"/>
</dbReference>
<dbReference type="InterPro" id="IPR032466">
    <property type="entry name" value="Metal_Hydrolase"/>
</dbReference>
<comment type="caution">
    <text evidence="2">The sequence shown here is derived from an EMBL/GenBank/DDBJ whole genome shotgun (WGS) entry which is preliminary data.</text>
</comment>
<reference evidence="2 3" key="1">
    <citation type="submission" date="2018-01" db="EMBL/GenBank/DDBJ databases">
        <title>Glutamicibacter soli strain NHPC-3 Whole genome sequence and assembly.</title>
        <authorList>
            <person name="Choudhury P."/>
            <person name="Gupta D."/>
            <person name="Sengupta K."/>
            <person name="Jawed A."/>
            <person name="Sultana N."/>
            <person name="Saha P."/>
        </authorList>
    </citation>
    <scope>NUCLEOTIDE SEQUENCE [LARGE SCALE GENOMIC DNA]</scope>
    <source>
        <strain evidence="2 3">NHPC-3</strain>
    </source>
</reference>
<dbReference type="InterPro" id="IPR011059">
    <property type="entry name" value="Metal-dep_hydrolase_composite"/>
</dbReference>
<dbReference type="RefSeq" id="WP_113607622.1">
    <property type="nucleotide sequence ID" value="NZ_POAF01000006.1"/>
</dbReference>
<dbReference type="InterPro" id="IPR033932">
    <property type="entry name" value="YtcJ-like"/>
</dbReference>
<dbReference type="SUPFAM" id="SSF51556">
    <property type="entry name" value="Metallo-dependent hydrolases"/>
    <property type="match status" value="1"/>
</dbReference>
<sequence>MTSQTIIYPARAVHTMDPSRPAAQAVAVREGRIRAVGSLDELLGYPDCVVDERYRHKVIVPGFVEAHAHAGSGGMWDGQVYVGYFDRTDPQGTVWPGCRDAQAILRRLREALEQLEPGAPLKAWGLDNIYFPDTRILARELDSVAEDRLVQITHANGHVAVVNSATLRAAGIDGSTQVQGVEKYPDGTPTGELREFAALGLVHELFGGGLLELSEKSLRNFAQDAVNHGVTTITDLGSMRPLSEEGRRDYSDTVDEHFPVRLNVFQFGMGLGTGPLAEQTARQLAGIRTLGHEKLRFGHVKLMLDGSIQGFTARLQEPGYLGTRENGIWNTTPEEFEAAFSAFHQAGLLIHVHCNGDQASELFLDTLEKVLTKHPRPDHRHTMTHSQLTTQAQYRRAAALGACANIFSNHLWFWGDQHADKILGIDRASRMNAARSALRAGVPISLHCDTPVTELNPLQTMKHAVTRLTPSGRVLGDHERISVEQALHAVTLGAAYMLKMDHEVGSIEAGKRADLAILDEDPFEVEPEALGGIQVHGTLLGGVPQQARHGAALQGRR</sequence>
<dbReference type="CDD" id="cd01300">
    <property type="entry name" value="YtcJ_like"/>
    <property type="match status" value="1"/>
</dbReference>
<dbReference type="PANTHER" id="PTHR22642:SF2">
    <property type="entry name" value="PROTEIN LONG AFTER FAR-RED 3"/>
    <property type="match status" value="1"/>
</dbReference>
<evidence type="ECO:0000313" key="2">
    <source>
        <dbReference type="EMBL" id="RBM00092.1"/>
    </source>
</evidence>
<dbReference type="SUPFAM" id="SSF51338">
    <property type="entry name" value="Composite domain of metallo-dependent hydrolases"/>
    <property type="match status" value="1"/>
</dbReference>